<dbReference type="AlphaFoldDB" id="S7RUK1"/>
<proteinExistence type="predicted"/>
<dbReference type="RefSeq" id="XP_007863596.1">
    <property type="nucleotide sequence ID" value="XM_007865405.1"/>
</dbReference>
<name>S7RUK1_GLOTA</name>
<reference evidence="1 2" key="1">
    <citation type="journal article" date="2012" name="Science">
        <title>The Paleozoic origin of enzymatic lignin decomposition reconstructed from 31 fungal genomes.</title>
        <authorList>
            <person name="Floudas D."/>
            <person name="Binder M."/>
            <person name="Riley R."/>
            <person name="Barry K."/>
            <person name="Blanchette R.A."/>
            <person name="Henrissat B."/>
            <person name="Martinez A.T."/>
            <person name="Otillar R."/>
            <person name="Spatafora J.W."/>
            <person name="Yadav J.S."/>
            <person name="Aerts A."/>
            <person name="Benoit I."/>
            <person name="Boyd A."/>
            <person name="Carlson A."/>
            <person name="Copeland A."/>
            <person name="Coutinho P.M."/>
            <person name="de Vries R.P."/>
            <person name="Ferreira P."/>
            <person name="Findley K."/>
            <person name="Foster B."/>
            <person name="Gaskell J."/>
            <person name="Glotzer D."/>
            <person name="Gorecki P."/>
            <person name="Heitman J."/>
            <person name="Hesse C."/>
            <person name="Hori C."/>
            <person name="Igarashi K."/>
            <person name="Jurgens J.A."/>
            <person name="Kallen N."/>
            <person name="Kersten P."/>
            <person name="Kohler A."/>
            <person name="Kuees U."/>
            <person name="Kumar T.K.A."/>
            <person name="Kuo A."/>
            <person name="LaButti K."/>
            <person name="Larrondo L.F."/>
            <person name="Lindquist E."/>
            <person name="Ling A."/>
            <person name="Lombard V."/>
            <person name="Lucas S."/>
            <person name="Lundell T."/>
            <person name="Martin R."/>
            <person name="McLaughlin D.J."/>
            <person name="Morgenstern I."/>
            <person name="Morin E."/>
            <person name="Murat C."/>
            <person name="Nagy L.G."/>
            <person name="Nolan M."/>
            <person name="Ohm R.A."/>
            <person name="Patyshakuliyeva A."/>
            <person name="Rokas A."/>
            <person name="Ruiz-Duenas F.J."/>
            <person name="Sabat G."/>
            <person name="Salamov A."/>
            <person name="Samejima M."/>
            <person name="Schmutz J."/>
            <person name="Slot J.C."/>
            <person name="St John F."/>
            <person name="Stenlid J."/>
            <person name="Sun H."/>
            <person name="Sun S."/>
            <person name="Syed K."/>
            <person name="Tsang A."/>
            <person name="Wiebenga A."/>
            <person name="Young D."/>
            <person name="Pisabarro A."/>
            <person name="Eastwood D.C."/>
            <person name="Martin F."/>
            <person name="Cullen D."/>
            <person name="Grigoriev I.V."/>
            <person name="Hibbett D.S."/>
        </authorList>
    </citation>
    <scope>NUCLEOTIDE SEQUENCE [LARGE SCALE GENOMIC DNA]</scope>
    <source>
        <strain evidence="1 2">ATCC 11539</strain>
    </source>
</reference>
<accession>S7RUK1</accession>
<sequence>MQPLPARSLGFLWALEPTAKNVAWESRVTRSILISCLTIYVLSLACPPKPTLARRILPSPDLMHRLVGSDCNVCDSPNFTHPRNAFIVMARSSVGIRRVVTAAAHVTYRSMHVHATFAFHDPPHS</sequence>
<dbReference type="HOGENOM" id="CLU_1992874_0_0_1"/>
<organism evidence="1 2">
    <name type="scientific">Gloeophyllum trabeum (strain ATCC 11539 / FP-39264 / Madison 617)</name>
    <name type="common">Brown rot fungus</name>
    <dbReference type="NCBI Taxonomy" id="670483"/>
    <lineage>
        <taxon>Eukaryota</taxon>
        <taxon>Fungi</taxon>
        <taxon>Dikarya</taxon>
        <taxon>Basidiomycota</taxon>
        <taxon>Agaricomycotina</taxon>
        <taxon>Agaricomycetes</taxon>
        <taxon>Gloeophyllales</taxon>
        <taxon>Gloeophyllaceae</taxon>
        <taxon>Gloeophyllum</taxon>
    </lineage>
</organism>
<evidence type="ECO:0000313" key="1">
    <source>
        <dbReference type="EMBL" id="EPQ58410.1"/>
    </source>
</evidence>
<dbReference type="GeneID" id="19299169"/>
<keyword evidence="2" id="KW-1185">Reference proteome</keyword>
<protein>
    <submittedName>
        <fullName evidence="1">Uncharacterized protein</fullName>
    </submittedName>
</protein>
<gene>
    <name evidence="1" type="ORF">GLOTRDRAFT_110186</name>
</gene>
<dbReference type="EMBL" id="KB469298">
    <property type="protein sequence ID" value="EPQ58410.1"/>
    <property type="molecule type" value="Genomic_DNA"/>
</dbReference>
<evidence type="ECO:0000313" key="2">
    <source>
        <dbReference type="Proteomes" id="UP000030669"/>
    </source>
</evidence>
<dbReference type="Proteomes" id="UP000030669">
    <property type="component" value="Unassembled WGS sequence"/>
</dbReference>
<dbReference type="KEGG" id="gtr:GLOTRDRAFT_110186"/>